<evidence type="ECO:0000259" key="2">
    <source>
        <dbReference type="Pfam" id="PF00561"/>
    </source>
</evidence>
<dbReference type="AlphaFoldDB" id="A0A250J5Y4"/>
<evidence type="ECO:0000313" key="3">
    <source>
        <dbReference type="EMBL" id="ATB38586.1"/>
    </source>
</evidence>
<proteinExistence type="predicted"/>
<gene>
    <name evidence="3" type="ORF">CYFUS_004021</name>
</gene>
<dbReference type="GO" id="GO:0016787">
    <property type="term" value="F:hydrolase activity"/>
    <property type="evidence" value="ECO:0007669"/>
    <property type="project" value="UniProtKB-KW"/>
</dbReference>
<keyword evidence="1 3" id="KW-0378">Hydrolase</keyword>
<dbReference type="Gene3D" id="3.40.50.1820">
    <property type="entry name" value="alpha/beta hydrolase"/>
    <property type="match status" value="1"/>
</dbReference>
<dbReference type="PANTHER" id="PTHR43798">
    <property type="entry name" value="MONOACYLGLYCEROL LIPASE"/>
    <property type="match status" value="1"/>
</dbReference>
<evidence type="ECO:0000256" key="1">
    <source>
        <dbReference type="ARBA" id="ARBA00022801"/>
    </source>
</evidence>
<dbReference type="PANTHER" id="PTHR43798:SF31">
    <property type="entry name" value="AB HYDROLASE SUPERFAMILY PROTEIN YCLE"/>
    <property type="match status" value="1"/>
</dbReference>
<accession>A0A250J5Y4</accession>
<feature type="domain" description="AB hydrolase-1" evidence="2">
    <location>
        <begin position="20"/>
        <end position="245"/>
    </location>
</feature>
<evidence type="ECO:0000313" key="4">
    <source>
        <dbReference type="Proteomes" id="UP000217257"/>
    </source>
</evidence>
<name>A0A250J5Y4_9BACT</name>
<sequence>MHIKANGLRLSVTDEGRGGPALVFLHYWGGSSRTWREVIEQLRGSHRCIAYDHRGWGDSEAAPTPEGYHIRQLADDCEAVIGALGLDDYVLVGHSMGGKTAQLVASRRPAGLRALVLVAPAPATPLGVPAEARRSMTHLYETPAGVEQAIGVMAGRPLSAEQRSRVMEDSLRGAPPARAGWTEVAMLDDVSADLQRIHVPTLVIVGEADHVEPVDVLQREVVARIQGARMEVLPATGHLPMLESPDALVKHIRRFVAVSGLLADGDGELERQ</sequence>
<dbReference type="InterPro" id="IPR029058">
    <property type="entry name" value="AB_hydrolase_fold"/>
</dbReference>
<dbReference type="KEGG" id="cfus:CYFUS_004021"/>
<dbReference type="Pfam" id="PF00561">
    <property type="entry name" value="Abhydrolase_1"/>
    <property type="match status" value="1"/>
</dbReference>
<dbReference type="PRINTS" id="PR00111">
    <property type="entry name" value="ABHYDROLASE"/>
</dbReference>
<protein>
    <submittedName>
        <fullName evidence="3">Hydrolase</fullName>
    </submittedName>
</protein>
<dbReference type="RefSeq" id="WP_095986742.1">
    <property type="nucleotide sequence ID" value="NZ_CP022098.1"/>
</dbReference>
<dbReference type="InterPro" id="IPR050266">
    <property type="entry name" value="AB_hydrolase_sf"/>
</dbReference>
<organism evidence="3 4">
    <name type="scientific">Cystobacter fuscus</name>
    <dbReference type="NCBI Taxonomy" id="43"/>
    <lineage>
        <taxon>Bacteria</taxon>
        <taxon>Pseudomonadati</taxon>
        <taxon>Myxococcota</taxon>
        <taxon>Myxococcia</taxon>
        <taxon>Myxococcales</taxon>
        <taxon>Cystobacterineae</taxon>
        <taxon>Archangiaceae</taxon>
        <taxon>Cystobacter</taxon>
    </lineage>
</organism>
<dbReference type="InterPro" id="IPR000073">
    <property type="entry name" value="AB_hydrolase_1"/>
</dbReference>
<dbReference type="EMBL" id="CP022098">
    <property type="protein sequence ID" value="ATB38586.1"/>
    <property type="molecule type" value="Genomic_DNA"/>
</dbReference>
<dbReference type="SUPFAM" id="SSF53474">
    <property type="entry name" value="alpha/beta-Hydrolases"/>
    <property type="match status" value="1"/>
</dbReference>
<dbReference type="GO" id="GO:0016020">
    <property type="term" value="C:membrane"/>
    <property type="evidence" value="ECO:0007669"/>
    <property type="project" value="TreeGrafter"/>
</dbReference>
<reference evidence="3 4" key="1">
    <citation type="submission" date="2017-06" db="EMBL/GenBank/DDBJ databases">
        <title>Sequencing and comparative analysis of myxobacterial genomes.</title>
        <authorList>
            <person name="Rupp O."/>
            <person name="Goesmann A."/>
            <person name="Sogaard-Andersen L."/>
        </authorList>
    </citation>
    <scope>NUCLEOTIDE SEQUENCE [LARGE SCALE GENOMIC DNA]</scope>
    <source>
        <strain evidence="3 4">DSM 52655</strain>
    </source>
</reference>
<dbReference type="Proteomes" id="UP000217257">
    <property type="component" value="Chromosome"/>
</dbReference>